<proteinExistence type="inferred from homology"/>
<dbReference type="Gene3D" id="2.30.39.10">
    <property type="entry name" value="Alpha-1-antitrypsin, domain 1"/>
    <property type="match status" value="1"/>
</dbReference>
<keyword evidence="8" id="KW-1185">Reference proteome</keyword>
<feature type="compositionally biased region" description="Basic and acidic residues" evidence="5">
    <location>
        <begin position="39"/>
        <end position="49"/>
    </location>
</feature>
<feature type="domain" description="Serpin" evidence="6">
    <location>
        <begin position="164"/>
        <end position="518"/>
    </location>
</feature>
<dbReference type="EMBL" id="OU898285">
    <property type="protein sequence ID" value="CAG9828244.1"/>
    <property type="molecule type" value="Genomic_DNA"/>
</dbReference>
<evidence type="ECO:0000256" key="5">
    <source>
        <dbReference type="SAM" id="MobiDB-lite"/>
    </source>
</evidence>
<dbReference type="PANTHER" id="PTHR11461">
    <property type="entry name" value="SERINE PROTEASE INHIBITOR, SERPIN"/>
    <property type="match status" value="1"/>
</dbReference>
<keyword evidence="2" id="KW-0646">Protease inhibitor</keyword>
<feature type="compositionally biased region" description="Polar residues" evidence="5">
    <location>
        <begin position="108"/>
        <end position="119"/>
    </location>
</feature>
<name>A0A9N9XAF8_DIABA</name>
<feature type="compositionally biased region" description="Polar residues" evidence="5">
    <location>
        <begin position="127"/>
        <end position="138"/>
    </location>
</feature>
<evidence type="ECO:0000259" key="6">
    <source>
        <dbReference type="SMART" id="SM00093"/>
    </source>
</evidence>
<dbReference type="InterPro" id="IPR023796">
    <property type="entry name" value="Serpin_dom"/>
</dbReference>
<dbReference type="PROSITE" id="PS00284">
    <property type="entry name" value="SERPIN"/>
    <property type="match status" value="1"/>
</dbReference>
<reference evidence="7" key="1">
    <citation type="submission" date="2022-01" db="EMBL/GenBank/DDBJ databases">
        <authorList>
            <person name="King R."/>
        </authorList>
    </citation>
    <scope>NUCLEOTIDE SEQUENCE</scope>
</reference>
<dbReference type="InterPro" id="IPR036186">
    <property type="entry name" value="Serpin_sf"/>
</dbReference>
<dbReference type="InterPro" id="IPR000215">
    <property type="entry name" value="Serpin_fam"/>
</dbReference>
<dbReference type="GO" id="GO:0005615">
    <property type="term" value="C:extracellular space"/>
    <property type="evidence" value="ECO:0007669"/>
    <property type="project" value="InterPro"/>
</dbReference>
<evidence type="ECO:0000313" key="7">
    <source>
        <dbReference type="EMBL" id="CAG9828244.1"/>
    </source>
</evidence>
<gene>
    <name evidence="7" type="ORF">DIABBA_LOCUS2172</name>
</gene>
<feature type="region of interest" description="Disordered" evidence="5">
    <location>
        <begin position="25"/>
        <end position="145"/>
    </location>
</feature>
<sequence>MYHTRSCSLLMVPMVPYCLLENVKIPSEGDPSEIPNRWSQEEEKKEHTKPQQYPYGGSSNTNTETGQPNSVQFYQNHQSKPNSEIDQHNNVQFQQNHQNKPNSERDQPNNVQFQQNRPSKPNMEFDQPSNVQGPNLNPNLDPDYYQTPDVEMTDIAYRFNLFDIELLNSFSDLSTNVLISPASIRTTLAMILEGSEGSCAEELSEALRIKDITQKGVRKIFRELSNNLNENSRNTVIESHNAIFVSDKYRLFDNYRNIIKNDYDAYITNINFRQQQNAANFINKWISEATHNEITDVVSQQSIDPNSYVVLSNALFFKAQWKNAFDKAIDRCFKTPKGCVTVDMMHISHNFKYNYITRLRANVVDIPYQDKFSMLLIVPASDSNVGRVIRELQHMELSTILDNLSESEIVLELPRFSFEYSVDLVEFLKTPPFKIREIFGANANLTKMIEGQHGMISNLLHKTKIKVDEFGTTAAASSSAMIIPLMQPVTVSADRPFIFIIYYRENKNIIFEGIVQNPRE</sequence>
<dbReference type="Gene3D" id="3.30.497.10">
    <property type="entry name" value="Antithrombin, subunit I, domain 2"/>
    <property type="match status" value="1"/>
</dbReference>
<comment type="similarity">
    <text evidence="1 4">Belongs to the serpin family.</text>
</comment>
<evidence type="ECO:0000256" key="1">
    <source>
        <dbReference type="ARBA" id="ARBA00009500"/>
    </source>
</evidence>
<protein>
    <recommendedName>
        <fullName evidence="6">Serpin domain-containing protein</fullName>
    </recommendedName>
</protein>
<feature type="compositionally biased region" description="Polar residues" evidence="5">
    <location>
        <begin position="57"/>
        <end position="84"/>
    </location>
</feature>
<dbReference type="PANTHER" id="PTHR11461:SF211">
    <property type="entry name" value="GH10112P-RELATED"/>
    <property type="match status" value="1"/>
</dbReference>
<feature type="compositionally biased region" description="Low complexity" evidence="5">
    <location>
        <begin position="88"/>
        <end position="99"/>
    </location>
</feature>
<dbReference type="OrthoDB" id="671595at2759"/>
<dbReference type="InterPro" id="IPR042185">
    <property type="entry name" value="Serpin_sf_2"/>
</dbReference>
<dbReference type="InterPro" id="IPR042178">
    <property type="entry name" value="Serpin_sf_1"/>
</dbReference>
<dbReference type="SMART" id="SM00093">
    <property type="entry name" value="SERPIN"/>
    <property type="match status" value="1"/>
</dbReference>
<dbReference type="Proteomes" id="UP001153709">
    <property type="component" value="Chromosome 10"/>
</dbReference>
<evidence type="ECO:0000256" key="4">
    <source>
        <dbReference type="RuleBase" id="RU000411"/>
    </source>
</evidence>
<keyword evidence="3" id="KW-0722">Serine protease inhibitor</keyword>
<dbReference type="SUPFAM" id="SSF56574">
    <property type="entry name" value="Serpins"/>
    <property type="match status" value="1"/>
</dbReference>
<evidence type="ECO:0000313" key="8">
    <source>
        <dbReference type="Proteomes" id="UP001153709"/>
    </source>
</evidence>
<organism evidence="7 8">
    <name type="scientific">Diabrotica balteata</name>
    <name type="common">Banded cucumber beetle</name>
    <dbReference type="NCBI Taxonomy" id="107213"/>
    <lineage>
        <taxon>Eukaryota</taxon>
        <taxon>Metazoa</taxon>
        <taxon>Ecdysozoa</taxon>
        <taxon>Arthropoda</taxon>
        <taxon>Hexapoda</taxon>
        <taxon>Insecta</taxon>
        <taxon>Pterygota</taxon>
        <taxon>Neoptera</taxon>
        <taxon>Endopterygota</taxon>
        <taxon>Coleoptera</taxon>
        <taxon>Polyphaga</taxon>
        <taxon>Cucujiformia</taxon>
        <taxon>Chrysomeloidea</taxon>
        <taxon>Chrysomelidae</taxon>
        <taxon>Galerucinae</taxon>
        <taxon>Diabroticina</taxon>
        <taxon>Diabroticites</taxon>
        <taxon>Diabrotica</taxon>
    </lineage>
</organism>
<dbReference type="AlphaFoldDB" id="A0A9N9XAF8"/>
<evidence type="ECO:0000256" key="2">
    <source>
        <dbReference type="ARBA" id="ARBA00022690"/>
    </source>
</evidence>
<dbReference type="GO" id="GO:0004867">
    <property type="term" value="F:serine-type endopeptidase inhibitor activity"/>
    <property type="evidence" value="ECO:0007669"/>
    <property type="project" value="UniProtKB-KW"/>
</dbReference>
<accession>A0A9N9XAF8</accession>
<dbReference type="InterPro" id="IPR023795">
    <property type="entry name" value="Serpin_CS"/>
</dbReference>
<evidence type="ECO:0000256" key="3">
    <source>
        <dbReference type="ARBA" id="ARBA00022900"/>
    </source>
</evidence>
<dbReference type="Pfam" id="PF00079">
    <property type="entry name" value="Serpin"/>
    <property type="match status" value="1"/>
</dbReference>